<proteinExistence type="predicted"/>
<dbReference type="AlphaFoldDB" id="A0A317FE67"/>
<dbReference type="RefSeq" id="WP_109871090.1">
    <property type="nucleotide sequence ID" value="NZ_QGNA01000003.1"/>
</dbReference>
<keyword evidence="3" id="KW-1185">Reference proteome</keyword>
<sequence length="1072" mass="109956">MQQPGILGQYSWELLEDGSEATPAAAAPPPPPPGEAFGGGGEVLTALFAAMPQPEDTTDVATASGFEATQVPAGEAVAHGGGCACGACAMPGYDDTQLGELAGIDLAAGPEGAVIDATVTQSVVPTGGVGIAYGDTFKLHSNPGSKLTVFLDFDGHTTTGTTWNSYWSTSSFYSPAFSTDTSETFNTTELLRIQQIWARVAEYFSPFNVNVTTQDPGVEALRYSGSSDTAYGIRVVITDEGGKNFGGIAYKNSFMWNVDTPVFVYSNRLADGAKSIADAAAHEIGHSMGLDHDGRNTSEYYYGHGSGATDWAPVLGVGYNANIVQWSKGEYNGATNTQDDLSIITTRNGAVTYRADDHGNTFSSASALGGTVAGGVATVETFGVITGSGSRNDVDMFSFQLGGTGAIDLTVSGWTRAYVSGSSTPVYTASPFSMLDVALTLYNDKFQQVATWNEVARIDGVLKLSGLAAGTYYLGLDGVGVGDPMAATPTGYTDYGSLGQYMIRGTYTVADTSSGSTGGSTGGSTDTGTSGSTDTGLKDTGGASLTVDRTSLTTVEGGTQTVTLRAVGATGDVLVATSGLNAAEGKLAPVDIVLSAANNWTASVAVTGVDDRNVDGSVGYALQFSADGFGSQTVSVTNQDNDKSAAAAGTIVGTYKTKPSVNNGTVAVQSADDGRFTTWREGVFNDGKAGIELRWQFNGLTAGDKLVQVDAWSGVEAFRFEYSVDNAATWRLFDGASAGSLAWNTDLLATGVGSSLWVRLVDTDRTDTSRDTFGVDLITVTDKPSSIVDDTGGGTGGGGASDGGTGDGGTGDGGTGGGTGGDTGGTGVLSVSRSALTTAEGQAASFTISTTGATGDVKVSITGVNAAEGALDSSEVVLNALNGWTATVEVTGTEDRNADADVAYALQVAAAGYTAQTVTVTNANDDVSALTAGTIVGNYTTRPNINNASVAVQAADDGRVTTWREGFLSDGSVGIELRWEFTGLSAGNKLVQVDAWSSVELFRFEYSVDGAATWRGFDGAADAALRWNTDLVATDVGSNLWVRLLDTVRTDTVNDTISLDLITVAPADHLFG</sequence>
<dbReference type="GO" id="GO:0008237">
    <property type="term" value="F:metallopeptidase activity"/>
    <property type="evidence" value="ECO:0007669"/>
    <property type="project" value="InterPro"/>
</dbReference>
<dbReference type="Proteomes" id="UP000245765">
    <property type="component" value="Unassembled WGS sequence"/>
</dbReference>
<evidence type="ECO:0000313" key="3">
    <source>
        <dbReference type="Proteomes" id="UP000245765"/>
    </source>
</evidence>
<dbReference type="Gene3D" id="3.40.390.10">
    <property type="entry name" value="Collagenase (Catalytic Domain)"/>
    <property type="match status" value="1"/>
</dbReference>
<dbReference type="Pfam" id="PF13582">
    <property type="entry name" value="Reprolysin_3"/>
    <property type="match status" value="1"/>
</dbReference>
<feature type="compositionally biased region" description="Gly residues" evidence="1">
    <location>
        <begin position="791"/>
        <end position="827"/>
    </location>
</feature>
<gene>
    <name evidence="2" type="ORF">DFH01_14060</name>
</gene>
<name>A0A317FE67_9PROT</name>
<dbReference type="OrthoDB" id="220114at2"/>
<dbReference type="InterPro" id="IPR024079">
    <property type="entry name" value="MetalloPept_cat_dom_sf"/>
</dbReference>
<protein>
    <submittedName>
        <fullName evidence="2">Uncharacterized protein</fullName>
    </submittedName>
</protein>
<accession>A0A317FE67</accession>
<evidence type="ECO:0000256" key="1">
    <source>
        <dbReference type="SAM" id="MobiDB-lite"/>
    </source>
</evidence>
<dbReference type="Gene3D" id="2.60.120.380">
    <property type="match status" value="1"/>
</dbReference>
<organism evidence="2 3">
    <name type="scientific">Falsiroseomonas bella</name>
    <dbReference type="NCBI Taxonomy" id="2184016"/>
    <lineage>
        <taxon>Bacteria</taxon>
        <taxon>Pseudomonadati</taxon>
        <taxon>Pseudomonadota</taxon>
        <taxon>Alphaproteobacteria</taxon>
        <taxon>Acetobacterales</taxon>
        <taxon>Roseomonadaceae</taxon>
        <taxon>Falsiroseomonas</taxon>
    </lineage>
</organism>
<feature type="region of interest" description="Disordered" evidence="1">
    <location>
        <begin position="19"/>
        <end position="40"/>
    </location>
</feature>
<dbReference type="EMBL" id="QGNA01000003">
    <property type="protein sequence ID" value="PWS36297.1"/>
    <property type="molecule type" value="Genomic_DNA"/>
</dbReference>
<feature type="region of interest" description="Disordered" evidence="1">
    <location>
        <begin position="513"/>
        <end position="543"/>
    </location>
</feature>
<reference evidence="3" key="1">
    <citation type="submission" date="2018-05" db="EMBL/GenBank/DDBJ databases">
        <authorList>
            <person name="Du Z."/>
            <person name="Wang X."/>
        </authorList>
    </citation>
    <scope>NUCLEOTIDE SEQUENCE [LARGE SCALE GENOMIC DNA]</scope>
    <source>
        <strain evidence="3">CQN31</strain>
    </source>
</reference>
<evidence type="ECO:0000313" key="2">
    <source>
        <dbReference type="EMBL" id="PWS36297.1"/>
    </source>
</evidence>
<feature type="compositionally biased region" description="Low complexity" evidence="1">
    <location>
        <begin position="523"/>
        <end position="542"/>
    </location>
</feature>
<comment type="caution">
    <text evidence="2">The sequence shown here is derived from an EMBL/GenBank/DDBJ whole genome shotgun (WGS) entry which is preliminary data.</text>
</comment>
<dbReference type="SUPFAM" id="SSF55486">
    <property type="entry name" value="Metalloproteases ('zincins'), catalytic domain"/>
    <property type="match status" value="1"/>
</dbReference>
<feature type="region of interest" description="Disordered" evidence="1">
    <location>
        <begin position="786"/>
        <end position="829"/>
    </location>
</feature>